<dbReference type="SUPFAM" id="SSF52540">
    <property type="entry name" value="P-loop containing nucleoside triphosphate hydrolases"/>
    <property type="match status" value="1"/>
</dbReference>
<feature type="domain" description="DNA polymerase III delta subunit-like C-terminal" evidence="10">
    <location>
        <begin position="191"/>
        <end position="306"/>
    </location>
</feature>
<dbReference type="GO" id="GO:0009360">
    <property type="term" value="C:DNA polymerase III complex"/>
    <property type="evidence" value="ECO:0007669"/>
    <property type="project" value="InterPro"/>
</dbReference>
<dbReference type="Pfam" id="PF21694">
    <property type="entry name" value="DNA_pol3_delta_C"/>
    <property type="match status" value="1"/>
</dbReference>
<comment type="caution">
    <text evidence="11">The sequence shown here is derived from an EMBL/GenBank/DDBJ whole genome shotgun (WGS) entry which is preliminary data.</text>
</comment>
<evidence type="ECO:0000256" key="8">
    <source>
        <dbReference type="ARBA" id="ARBA00049244"/>
    </source>
</evidence>
<keyword evidence="5" id="KW-0235">DNA replication</keyword>
<comment type="similarity">
    <text evidence="7">Belongs to the DNA polymerase HolA subunit family.</text>
</comment>
<evidence type="ECO:0000313" key="12">
    <source>
        <dbReference type="Proteomes" id="UP000229675"/>
    </source>
</evidence>
<evidence type="ECO:0000259" key="10">
    <source>
        <dbReference type="Pfam" id="PF21694"/>
    </source>
</evidence>
<evidence type="ECO:0000259" key="9">
    <source>
        <dbReference type="Pfam" id="PF06144"/>
    </source>
</evidence>
<comment type="catalytic activity">
    <reaction evidence="8">
        <text>DNA(n) + a 2'-deoxyribonucleoside 5'-triphosphate = DNA(n+1) + diphosphate</text>
        <dbReference type="Rhea" id="RHEA:22508"/>
        <dbReference type="Rhea" id="RHEA-COMP:17339"/>
        <dbReference type="Rhea" id="RHEA-COMP:17340"/>
        <dbReference type="ChEBI" id="CHEBI:33019"/>
        <dbReference type="ChEBI" id="CHEBI:61560"/>
        <dbReference type="ChEBI" id="CHEBI:173112"/>
        <dbReference type="EC" id="2.7.7.7"/>
    </reaction>
</comment>
<evidence type="ECO:0000256" key="2">
    <source>
        <dbReference type="ARBA" id="ARBA00017703"/>
    </source>
</evidence>
<evidence type="ECO:0000256" key="5">
    <source>
        <dbReference type="ARBA" id="ARBA00022705"/>
    </source>
</evidence>
<organism evidence="11 12">
    <name type="scientific">Candidatus Nealsonbacteria bacterium CG09_land_8_20_14_0_10_42_14</name>
    <dbReference type="NCBI Taxonomy" id="1974707"/>
    <lineage>
        <taxon>Bacteria</taxon>
        <taxon>Candidatus Nealsoniibacteriota</taxon>
    </lineage>
</organism>
<feature type="domain" description="DNA polymerase III delta N-terminal" evidence="9">
    <location>
        <begin position="4"/>
        <end position="116"/>
    </location>
</feature>
<dbReference type="GO" id="GO:0003887">
    <property type="term" value="F:DNA-directed DNA polymerase activity"/>
    <property type="evidence" value="ECO:0007669"/>
    <property type="project" value="UniProtKB-KW"/>
</dbReference>
<dbReference type="PANTHER" id="PTHR34388">
    <property type="entry name" value="DNA POLYMERASE III SUBUNIT DELTA"/>
    <property type="match status" value="1"/>
</dbReference>
<keyword evidence="6" id="KW-0239">DNA-directed DNA polymerase</keyword>
<dbReference type="PANTHER" id="PTHR34388:SF1">
    <property type="entry name" value="DNA POLYMERASE III SUBUNIT DELTA"/>
    <property type="match status" value="1"/>
</dbReference>
<accession>A0A2H0X016</accession>
<dbReference type="GO" id="GO:0003677">
    <property type="term" value="F:DNA binding"/>
    <property type="evidence" value="ECO:0007669"/>
    <property type="project" value="InterPro"/>
</dbReference>
<dbReference type="InterPro" id="IPR005790">
    <property type="entry name" value="DNA_polIII_delta"/>
</dbReference>
<dbReference type="InterPro" id="IPR027417">
    <property type="entry name" value="P-loop_NTPase"/>
</dbReference>
<dbReference type="AlphaFoldDB" id="A0A2H0X016"/>
<proteinExistence type="inferred from homology"/>
<dbReference type="Gene3D" id="3.40.50.300">
    <property type="entry name" value="P-loop containing nucleotide triphosphate hydrolases"/>
    <property type="match status" value="1"/>
</dbReference>
<evidence type="ECO:0000313" key="11">
    <source>
        <dbReference type="EMBL" id="PIS17529.1"/>
    </source>
</evidence>
<dbReference type="EMBL" id="PEZD01000005">
    <property type="protein sequence ID" value="PIS17529.1"/>
    <property type="molecule type" value="Genomic_DNA"/>
</dbReference>
<dbReference type="NCBIfam" id="TIGR01128">
    <property type="entry name" value="holA"/>
    <property type="match status" value="1"/>
</dbReference>
<keyword evidence="3" id="KW-0808">Transferase</keyword>
<protein>
    <recommendedName>
        <fullName evidence="2">DNA polymerase III subunit delta</fullName>
        <ecNumber evidence="1">2.7.7.7</ecNumber>
    </recommendedName>
</protein>
<evidence type="ECO:0000256" key="4">
    <source>
        <dbReference type="ARBA" id="ARBA00022695"/>
    </source>
</evidence>
<dbReference type="SUPFAM" id="SSF48019">
    <property type="entry name" value="post-AAA+ oligomerization domain-like"/>
    <property type="match status" value="1"/>
</dbReference>
<dbReference type="InterPro" id="IPR008921">
    <property type="entry name" value="DNA_pol3_clamp-load_cplx_C"/>
</dbReference>
<dbReference type="GO" id="GO:0006261">
    <property type="term" value="P:DNA-templated DNA replication"/>
    <property type="evidence" value="ECO:0007669"/>
    <property type="project" value="TreeGrafter"/>
</dbReference>
<dbReference type="EC" id="2.7.7.7" evidence="1"/>
<dbReference type="Proteomes" id="UP000229675">
    <property type="component" value="Unassembled WGS sequence"/>
</dbReference>
<evidence type="ECO:0000256" key="7">
    <source>
        <dbReference type="ARBA" id="ARBA00034754"/>
    </source>
</evidence>
<evidence type="ECO:0000256" key="6">
    <source>
        <dbReference type="ARBA" id="ARBA00022932"/>
    </source>
</evidence>
<dbReference type="Pfam" id="PF06144">
    <property type="entry name" value="DNA_pol3_delta"/>
    <property type="match status" value="1"/>
</dbReference>
<reference evidence="12" key="1">
    <citation type="submission" date="2017-09" db="EMBL/GenBank/DDBJ databases">
        <title>Depth-based differentiation of microbial function through sediment-hosted aquifers and enrichment of novel symbionts in the deep terrestrial subsurface.</title>
        <authorList>
            <person name="Probst A.J."/>
            <person name="Ladd B."/>
            <person name="Jarett J.K."/>
            <person name="Geller-Mcgrath D.E."/>
            <person name="Sieber C.M.K."/>
            <person name="Emerson J.B."/>
            <person name="Anantharaman K."/>
            <person name="Thomas B.C."/>
            <person name="Malmstrom R."/>
            <person name="Stieglmeier M."/>
            <person name="Klingl A."/>
            <person name="Woyke T."/>
            <person name="Ryan C.M."/>
            <person name="Banfield J.F."/>
        </authorList>
    </citation>
    <scope>NUCLEOTIDE SEQUENCE [LARGE SCALE GENOMIC DNA]</scope>
</reference>
<sequence>MLIFLYGPDSYRSRQKLKEIVEHYEETHKSGLNLRYLDGKNLDYADFKNEIQITSMFKEKKLLILTDVFSNQEFKDNFLKNSKKLINSEDVVLFYETKEIPKNNSLFSFLKKQAKSQEFQLLSGQKLRNWVKKELAEYSAAADSATVEKLIEYVGSDLWGLSNEIRKLASYKNKGKIETKDVELLTRSKTETDIFKTIDAIASKNKKQALRLIHKHLEKGDAPLYLLSMITFQFRNILLVKDLLEKGKSLKLSQLHPYVISKTYGLAQRFAFGDLKKIYRNIFQVDYNIKTGKSDPQTALDLFIAEI</sequence>
<dbReference type="Gene3D" id="1.10.8.60">
    <property type="match status" value="1"/>
</dbReference>
<gene>
    <name evidence="11" type="primary">holA</name>
    <name evidence="11" type="ORF">COT59_00160</name>
</gene>
<evidence type="ECO:0000256" key="3">
    <source>
        <dbReference type="ARBA" id="ARBA00022679"/>
    </source>
</evidence>
<dbReference type="Gene3D" id="1.20.272.10">
    <property type="match status" value="1"/>
</dbReference>
<dbReference type="InterPro" id="IPR010372">
    <property type="entry name" value="DNA_pol3_delta_N"/>
</dbReference>
<evidence type="ECO:0000256" key="1">
    <source>
        <dbReference type="ARBA" id="ARBA00012417"/>
    </source>
</evidence>
<keyword evidence="4" id="KW-0548">Nucleotidyltransferase</keyword>
<dbReference type="InterPro" id="IPR048466">
    <property type="entry name" value="DNA_pol3_delta-like_C"/>
</dbReference>
<name>A0A2H0X016_9BACT</name>